<keyword evidence="10" id="KW-1185">Reference proteome</keyword>
<dbReference type="Proteomes" id="UP000185622">
    <property type="component" value="Plasmid unnamed1"/>
</dbReference>
<proteinExistence type="inferred from homology"/>
<sequence>MLSNFATTHPVLLKLAIFVAAVAVFWFLVFLVRGIFLRKVSDPHARRTIRRGVNLALLVTIALPASVTFSQSLSGFVVSVGVFGAAAAFALQHVLASGVAFIQIIARRVYRTGDRVKIGGVIGDVIQINAFLTTMMEVRGDWVNGDQYTGRVVRVPNAAIYQEPVFNYSADYEFLWDELKVPVKYGSDLKLAVKILMDAVASLVADATEAMKSEWQTLKEDYAIEDASLEPQVFLVANDNWLEYSIRYLVPYKQRRSTKSNLCEAIIAAFDEHPDKVGIASGTYDIVGLPPLKVDLVSNAEGAKS</sequence>
<feature type="transmembrane region" description="Helical" evidence="7">
    <location>
        <begin position="53"/>
        <end position="70"/>
    </location>
</feature>
<feature type="transmembrane region" description="Helical" evidence="7">
    <location>
        <begin position="76"/>
        <end position="102"/>
    </location>
</feature>
<dbReference type="EMBL" id="CP019438">
    <property type="protein sequence ID" value="AQS50202.1"/>
    <property type="molecule type" value="Genomic_DNA"/>
</dbReference>
<keyword evidence="7" id="KW-0997">Cell inner membrane</keyword>
<comment type="subcellular location">
    <subcellularLocation>
        <location evidence="7">Cell inner membrane</location>
        <topology evidence="7">Multi-pass membrane protein</topology>
    </subcellularLocation>
    <subcellularLocation>
        <location evidence="1">Cell membrane</location>
        <topology evidence="1">Multi-pass membrane protein</topology>
    </subcellularLocation>
</comment>
<dbReference type="Gene3D" id="2.30.30.60">
    <property type="match status" value="1"/>
</dbReference>
<evidence type="ECO:0000256" key="7">
    <source>
        <dbReference type="RuleBase" id="RU369025"/>
    </source>
</evidence>
<dbReference type="Gene3D" id="1.10.287.1260">
    <property type="match status" value="1"/>
</dbReference>
<dbReference type="Pfam" id="PF00924">
    <property type="entry name" value="MS_channel_2nd"/>
    <property type="match status" value="1"/>
</dbReference>
<comment type="similarity">
    <text evidence="2 7">Belongs to the MscS (TC 1.A.23) family.</text>
</comment>
<feature type="transmembrane region" description="Helical" evidence="7">
    <location>
        <begin position="12"/>
        <end position="32"/>
    </location>
</feature>
<evidence type="ECO:0000256" key="4">
    <source>
        <dbReference type="ARBA" id="ARBA00022692"/>
    </source>
</evidence>
<dbReference type="PANTHER" id="PTHR30221">
    <property type="entry name" value="SMALL-CONDUCTANCE MECHANOSENSITIVE CHANNEL"/>
    <property type="match status" value="1"/>
</dbReference>
<keyword evidence="7" id="KW-0813">Transport</keyword>
<keyword evidence="9" id="KW-0614">Plasmid</keyword>
<dbReference type="InterPro" id="IPR023408">
    <property type="entry name" value="MscS_beta-dom_sf"/>
</dbReference>
<comment type="function">
    <text evidence="7">Mechanosensitive channel that participates in the regulation of osmotic pressure changes within the cell, opening in response to stretch forces in the membrane lipid bilayer, without the need for other proteins. Contributes to normal resistance to hypoosmotic shock. Forms an ion channel of 1.0 nanosiemens conductance with a slight preference for anions.</text>
</comment>
<gene>
    <name evidence="9" type="ORF">BMG03_19405</name>
</gene>
<comment type="subunit">
    <text evidence="7">Homoheptamer.</text>
</comment>
<keyword evidence="4 7" id="KW-0812">Transmembrane</keyword>
<dbReference type="InterPro" id="IPR010920">
    <property type="entry name" value="LSM_dom_sf"/>
</dbReference>
<feature type="domain" description="Mechanosensitive ion channel MscS" evidence="8">
    <location>
        <begin position="99"/>
        <end position="169"/>
    </location>
</feature>
<evidence type="ECO:0000256" key="5">
    <source>
        <dbReference type="ARBA" id="ARBA00022989"/>
    </source>
</evidence>
<reference evidence="9 10" key="1">
    <citation type="submission" date="2017-01" db="EMBL/GenBank/DDBJ databases">
        <title>The complete genome sequence of a sulfur-oxidizing marine bacterium Thioclava sp. 25B10_4T.</title>
        <authorList>
            <person name="Liu Y."/>
            <person name="Lai Q."/>
            <person name="Shao Z."/>
        </authorList>
    </citation>
    <scope>NUCLEOTIDE SEQUENCE [LARGE SCALE GENOMIC DNA]</scope>
    <source>
        <strain evidence="9 10">25B10_4</strain>
        <plasmid evidence="9 10">unnamed1</plasmid>
    </source>
</reference>
<dbReference type="InterPro" id="IPR011066">
    <property type="entry name" value="MscS_channel_C_sf"/>
</dbReference>
<dbReference type="SUPFAM" id="SSF50182">
    <property type="entry name" value="Sm-like ribonucleoproteins"/>
    <property type="match status" value="1"/>
</dbReference>
<geneLocation type="plasmid" evidence="9 10">
    <name>unnamed1</name>
</geneLocation>
<dbReference type="InterPro" id="IPR006685">
    <property type="entry name" value="MscS_channel_2nd"/>
</dbReference>
<dbReference type="SUPFAM" id="SSF82689">
    <property type="entry name" value="Mechanosensitive channel protein MscS (YggB), C-terminal domain"/>
    <property type="match status" value="1"/>
</dbReference>
<evidence type="ECO:0000259" key="8">
    <source>
        <dbReference type="Pfam" id="PF00924"/>
    </source>
</evidence>
<comment type="caution">
    <text evidence="7">Lacks conserved residue(s) required for the propagation of feature annotation.</text>
</comment>
<evidence type="ECO:0000313" key="9">
    <source>
        <dbReference type="EMBL" id="AQS50202.1"/>
    </source>
</evidence>
<dbReference type="SUPFAM" id="SSF82861">
    <property type="entry name" value="Mechanosensitive channel protein MscS (YggB), transmembrane region"/>
    <property type="match status" value="1"/>
</dbReference>
<evidence type="ECO:0000256" key="6">
    <source>
        <dbReference type="ARBA" id="ARBA00023136"/>
    </source>
</evidence>
<keyword evidence="7" id="KW-0406">Ion transport</keyword>
<keyword evidence="3" id="KW-1003">Cell membrane</keyword>
<evidence type="ECO:0000313" key="10">
    <source>
        <dbReference type="Proteomes" id="UP000185622"/>
    </source>
</evidence>
<evidence type="ECO:0000256" key="2">
    <source>
        <dbReference type="ARBA" id="ARBA00008017"/>
    </source>
</evidence>
<keyword evidence="6 7" id="KW-0472">Membrane</keyword>
<evidence type="ECO:0000256" key="3">
    <source>
        <dbReference type="ARBA" id="ARBA00022475"/>
    </source>
</evidence>
<evidence type="ECO:0000256" key="1">
    <source>
        <dbReference type="ARBA" id="ARBA00004651"/>
    </source>
</evidence>
<accession>A0ABM6IMN8</accession>
<dbReference type="InterPro" id="IPR045275">
    <property type="entry name" value="MscS_archaea/bacteria_type"/>
</dbReference>
<name>A0ABM6IMN8_9RHOB</name>
<dbReference type="PANTHER" id="PTHR30221:SF1">
    <property type="entry name" value="SMALL-CONDUCTANCE MECHANOSENSITIVE CHANNEL"/>
    <property type="match status" value="1"/>
</dbReference>
<dbReference type="Gene3D" id="3.30.70.100">
    <property type="match status" value="1"/>
</dbReference>
<keyword evidence="7" id="KW-0407">Ion channel</keyword>
<organism evidence="9 10">
    <name type="scientific">Thioclava nitratireducens</name>
    <dbReference type="NCBI Taxonomy" id="1915078"/>
    <lineage>
        <taxon>Bacteria</taxon>
        <taxon>Pseudomonadati</taxon>
        <taxon>Pseudomonadota</taxon>
        <taxon>Alphaproteobacteria</taxon>
        <taxon>Rhodobacterales</taxon>
        <taxon>Paracoccaceae</taxon>
        <taxon>Thioclava</taxon>
    </lineage>
</organism>
<keyword evidence="5 7" id="KW-1133">Transmembrane helix</keyword>
<protein>
    <recommendedName>
        <fullName evidence="7">Small-conductance mechanosensitive channel</fullName>
    </recommendedName>
</protein>
<dbReference type="InterPro" id="IPR011014">
    <property type="entry name" value="MscS_channel_TM-2"/>
</dbReference>